<keyword evidence="1" id="KW-0732">Signal</keyword>
<dbReference type="InterPro" id="IPR003787">
    <property type="entry name" value="Sulphur_relay_DsrE/F-like"/>
</dbReference>
<dbReference type="SUPFAM" id="SSF75169">
    <property type="entry name" value="DsrEFH-like"/>
    <property type="match status" value="1"/>
</dbReference>
<sequence length="149" mass="16233">MMNDTVFRPWRLLLQALLILGLLAGRPAAAQEQVKVVYHFVDGIDQASRGLANIRNHLRAEPGTRIVVVALGDGIRFLLNGTRERNGRPFDAAVTALASQGVEFRICGNTLSAHDVPLSQVLPEAKVVPSGVAEIARLQAREGFVYLRP</sequence>
<proteinExistence type="predicted"/>
<dbReference type="InterPro" id="IPR027396">
    <property type="entry name" value="DsrEFH-like"/>
</dbReference>
<feature type="chain" id="PRO_5013167464" evidence="1">
    <location>
        <begin position="31"/>
        <end position="149"/>
    </location>
</feature>
<reference evidence="2 3" key="1">
    <citation type="submission" date="2017-06" db="EMBL/GenBank/DDBJ databases">
        <authorList>
            <person name="Kim H.J."/>
            <person name="Triplett B.A."/>
        </authorList>
    </citation>
    <scope>NUCLEOTIDE SEQUENCE [LARGE SCALE GENOMIC DNA]</scope>
    <source>
        <strain evidence="2 3">U15</strain>
    </source>
</reference>
<protein>
    <submittedName>
        <fullName evidence="2">Uncharacterized protein</fullName>
    </submittedName>
</protein>
<dbReference type="Pfam" id="PF02635">
    <property type="entry name" value="DsrE"/>
    <property type="match status" value="1"/>
</dbReference>
<dbReference type="AlphaFoldDB" id="A0A239CBC9"/>
<name>A0A239CBC9_9BURK</name>
<evidence type="ECO:0000256" key="1">
    <source>
        <dbReference type="SAM" id="SignalP"/>
    </source>
</evidence>
<keyword evidence="3" id="KW-1185">Reference proteome</keyword>
<dbReference type="PANTHER" id="PTHR37691">
    <property type="entry name" value="BLR3518 PROTEIN"/>
    <property type="match status" value="1"/>
</dbReference>
<dbReference type="Proteomes" id="UP000198284">
    <property type="component" value="Unassembled WGS sequence"/>
</dbReference>
<feature type="signal peptide" evidence="1">
    <location>
        <begin position="1"/>
        <end position="30"/>
    </location>
</feature>
<dbReference type="EMBL" id="FZOT01000001">
    <property type="protein sequence ID" value="SNS17535.1"/>
    <property type="molecule type" value="Genomic_DNA"/>
</dbReference>
<gene>
    <name evidence="2" type="ORF">SAMN06265795_101366</name>
</gene>
<organism evidence="2 3">
    <name type="scientific">Noviherbaspirillum humi</name>
    <dbReference type="NCBI Taxonomy" id="1688639"/>
    <lineage>
        <taxon>Bacteria</taxon>
        <taxon>Pseudomonadati</taxon>
        <taxon>Pseudomonadota</taxon>
        <taxon>Betaproteobacteria</taxon>
        <taxon>Burkholderiales</taxon>
        <taxon>Oxalobacteraceae</taxon>
        <taxon>Noviherbaspirillum</taxon>
    </lineage>
</organism>
<evidence type="ECO:0000313" key="3">
    <source>
        <dbReference type="Proteomes" id="UP000198284"/>
    </source>
</evidence>
<evidence type="ECO:0000313" key="2">
    <source>
        <dbReference type="EMBL" id="SNS17535.1"/>
    </source>
</evidence>
<accession>A0A239CBC9</accession>
<dbReference type="PANTHER" id="PTHR37691:SF1">
    <property type="entry name" value="BLR3518 PROTEIN"/>
    <property type="match status" value="1"/>
</dbReference>
<dbReference type="Gene3D" id="3.40.1260.10">
    <property type="entry name" value="DsrEFH-like"/>
    <property type="match status" value="1"/>
</dbReference>